<keyword evidence="3" id="KW-1003">Cell membrane</keyword>
<keyword evidence="6 12" id="KW-0067">ATP-binding</keyword>
<keyword evidence="5" id="KW-0547">Nucleotide-binding</keyword>
<dbReference type="InterPro" id="IPR027417">
    <property type="entry name" value="P-loop_NTPase"/>
</dbReference>
<dbReference type="InterPro" id="IPR039421">
    <property type="entry name" value="Type_1_exporter"/>
</dbReference>
<feature type="transmembrane region" description="Helical" evidence="9">
    <location>
        <begin position="30"/>
        <end position="54"/>
    </location>
</feature>
<dbReference type="RefSeq" id="WP_064015140.1">
    <property type="nucleotide sequence ID" value="NZ_CP011387.1"/>
</dbReference>
<dbReference type="PROSITE" id="PS50893">
    <property type="entry name" value="ABC_TRANSPORTER_2"/>
    <property type="match status" value="1"/>
</dbReference>
<keyword evidence="2" id="KW-0813">Transport</keyword>
<dbReference type="SMART" id="SM00382">
    <property type="entry name" value="AAA"/>
    <property type="match status" value="1"/>
</dbReference>
<evidence type="ECO:0000256" key="7">
    <source>
        <dbReference type="ARBA" id="ARBA00022989"/>
    </source>
</evidence>
<dbReference type="Gene3D" id="1.20.1560.10">
    <property type="entry name" value="ABC transporter type 1, transmembrane domain"/>
    <property type="match status" value="1"/>
</dbReference>
<evidence type="ECO:0000256" key="1">
    <source>
        <dbReference type="ARBA" id="ARBA00004651"/>
    </source>
</evidence>
<dbReference type="GO" id="GO:0005886">
    <property type="term" value="C:plasma membrane"/>
    <property type="evidence" value="ECO:0007669"/>
    <property type="project" value="UniProtKB-SubCell"/>
</dbReference>
<dbReference type="CDD" id="cd18544">
    <property type="entry name" value="ABC_6TM_TmrA_like"/>
    <property type="match status" value="1"/>
</dbReference>
<organism evidence="12 13">
    <name type="scientific">Deinococcus puniceus</name>
    <dbReference type="NCBI Taxonomy" id="1182568"/>
    <lineage>
        <taxon>Bacteria</taxon>
        <taxon>Thermotogati</taxon>
        <taxon>Deinococcota</taxon>
        <taxon>Deinococci</taxon>
        <taxon>Deinococcales</taxon>
        <taxon>Deinococcaceae</taxon>
        <taxon>Deinococcus</taxon>
    </lineage>
</organism>
<comment type="subcellular location">
    <subcellularLocation>
        <location evidence="1">Cell membrane</location>
        <topology evidence="1">Multi-pass membrane protein</topology>
    </subcellularLocation>
</comment>
<feature type="transmembrane region" description="Helical" evidence="9">
    <location>
        <begin position="264"/>
        <end position="286"/>
    </location>
</feature>
<feature type="transmembrane region" description="Helical" evidence="9">
    <location>
        <begin position="85"/>
        <end position="109"/>
    </location>
</feature>
<sequence>MTAPDQSGDAFQKGFDAQLTRRIFVYLKPYVPLVVAGVILALLIAVAQPMFALIQRHAIDTYLVPFERDRTLTTETLYRGLMVAALGYMALKVVEFCLTYAFTLAIGYLGQNVLRDIRADVFTKLQRLHLAYFDQNPVGRLITRVTSDVDAINQFITGGLVSLIQSTFLIVAYVIIMLRVNWQLALISFTVLPILYFATNFFRAKLRDAFRMTRTQQAIVNTKLNENITGMLTVQLFGRENRSALDFDHSNRSLLTANVNSVKWFSLFMPVVAVLGQVAVALVLYFASRNILGNNVAGGVAAGAFTIGTLYAFVQWTQQLFQPIQDLADVFNNLQAAMASSERIFGVLDTEEEVADKPDAKALNNFEGSVSFEGVWFSYDQTVTADTPAGDDRWILRGIDLHIQPGESVALVGATGAGKTSVTALVSRFYDVQRGAVKVDGEDVRDLAQYDLRRHVGVVLQDVFLFAGTIEGNLTLNSPDISHERVVEACQYVGVHDYILSLPEGYQTEVRERGATLSTGQKQLLAFARALIQNPDILLVLDEATANVDTETELRIQHALQKVMLGRTSIIIAHRLSTIEGCDRIVVMRKGRIVEQGSHRELLQKGGYYARLHRLQYAQGDAAD</sequence>
<dbReference type="InterPro" id="IPR011527">
    <property type="entry name" value="ABC1_TM_dom"/>
</dbReference>
<dbReference type="SUPFAM" id="SSF90123">
    <property type="entry name" value="ABC transporter transmembrane region"/>
    <property type="match status" value="1"/>
</dbReference>
<keyword evidence="8 9" id="KW-0472">Membrane</keyword>
<dbReference type="AlphaFoldDB" id="A0A172TAS2"/>
<dbReference type="PATRIC" id="fig|1182568.3.peg.2091"/>
<dbReference type="PANTHER" id="PTHR43394:SF1">
    <property type="entry name" value="ATP-BINDING CASSETTE SUB-FAMILY B MEMBER 10, MITOCHONDRIAL"/>
    <property type="match status" value="1"/>
</dbReference>
<evidence type="ECO:0000256" key="6">
    <source>
        <dbReference type="ARBA" id="ARBA00022840"/>
    </source>
</evidence>
<keyword evidence="4 9" id="KW-0812">Transmembrane</keyword>
<evidence type="ECO:0000256" key="8">
    <source>
        <dbReference type="ARBA" id="ARBA00023136"/>
    </source>
</evidence>
<evidence type="ECO:0000259" key="11">
    <source>
        <dbReference type="PROSITE" id="PS50929"/>
    </source>
</evidence>
<evidence type="ECO:0000313" key="12">
    <source>
        <dbReference type="EMBL" id="ANE44062.1"/>
    </source>
</evidence>
<dbReference type="GO" id="GO:0005524">
    <property type="term" value="F:ATP binding"/>
    <property type="evidence" value="ECO:0007669"/>
    <property type="project" value="UniProtKB-KW"/>
</dbReference>
<keyword evidence="13" id="KW-1185">Reference proteome</keyword>
<evidence type="ECO:0000256" key="9">
    <source>
        <dbReference type="SAM" id="Phobius"/>
    </source>
</evidence>
<dbReference type="SUPFAM" id="SSF52540">
    <property type="entry name" value="P-loop containing nucleoside triphosphate hydrolases"/>
    <property type="match status" value="1"/>
</dbReference>
<dbReference type="InterPro" id="IPR003593">
    <property type="entry name" value="AAA+_ATPase"/>
</dbReference>
<keyword evidence="7 9" id="KW-1133">Transmembrane helix</keyword>
<dbReference type="GO" id="GO:0015421">
    <property type="term" value="F:ABC-type oligopeptide transporter activity"/>
    <property type="evidence" value="ECO:0007669"/>
    <property type="project" value="TreeGrafter"/>
</dbReference>
<name>A0A172TAS2_9DEIO</name>
<dbReference type="InterPro" id="IPR003439">
    <property type="entry name" value="ABC_transporter-like_ATP-bd"/>
</dbReference>
<dbReference type="PANTHER" id="PTHR43394">
    <property type="entry name" value="ATP-DEPENDENT PERMEASE MDL1, MITOCHONDRIAL"/>
    <property type="match status" value="1"/>
</dbReference>
<dbReference type="PROSITE" id="PS50929">
    <property type="entry name" value="ABC_TM1F"/>
    <property type="match status" value="1"/>
</dbReference>
<dbReference type="FunFam" id="3.40.50.300:FF:000221">
    <property type="entry name" value="Multidrug ABC transporter ATP-binding protein"/>
    <property type="match status" value="1"/>
</dbReference>
<dbReference type="KEGG" id="dpu:SU48_10045"/>
<evidence type="ECO:0000256" key="3">
    <source>
        <dbReference type="ARBA" id="ARBA00022475"/>
    </source>
</evidence>
<dbReference type="InterPro" id="IPR036640">
    <property type="entry name" value="ABC1_TM_sf"/>
</dbReference>
<dbReference type="OrthoDB" id="9769895at2"/>
<feature type="domain" description="ABC transmembrane type-1" evidence="11">
    <location>
        <begin position="35"/>
        <end position="336"/>
    </location>
</feature>
<reference evidence="12 13" key="1">
    <citation type="submission" date="2015-01" db="EMBL/GenBank/DDBJ databases">
        <title>Deinococcus puniceus/DY1/ whole genome sequencing.</title>
        <authorList>
            <person name="Kim M.K."/>
            <person name="Srinivasan S."/>
            <person name="Lee J.-J."/>
        </authorList>
    </citation>
    <scope>NUCLEOTIDE SEQUENCE [LARGE SCALE GENOMIC DNA]</scope>
    <source>
        <strain evidence="12 13">DY1</strain>
    </source>
</reference>
<evidence type="ECO:0000313" key="13">
    <source>
        <dbReference type="Proteomes" id="UP000077363"/>
    </source>
</evidence>
<protein>
    <submittedName>
        <fullName evidence="12">Antibiotic ABC transporter ATP-binding protein</fullName>
    </submittedName>
</protein>
<feature type="transmembrane region" description="Helical" evidence="9">
    <location>
        <begin position="155"/>
        <end position="176"/>
    </location>
</feature>
<dbReference type="Gene3D" id="3.40.50.300">
    <property type="entry name" value="P-loop containing nucleotide triphosphate hydrolases"/>
    <property type="match status" value="1"/>
</dbReference>
<feature type="transmembrane region" description="Helical" evidence="9">
    <location>
        <begin position="182"/>
        <end position="202"/>
    </location>
</feature>
<gene>
    <name evidence="12" type="ORF">SU48_10045</name>
</gene>
<evidence type="ECO:0000256" key="2">
    <source>
        <dbReference type="ARBA" id="ARBA00022448"/>
    </source>
</evidence>
<feature type="transmembrane region" description="Helical" evidence="9">
    <location>
        <begin position="292"/>
        <end position="314"/>
    </location>
</feature>
<dbReference type="STRING" id="1182568.SU48_10045"/>
<dbReference type="Pfam" id="PF00664">
    <property type="entry name" value="ABC_membrane"/>
    <property type="match status" value="1"/>
</dbReference>
<evidence type="ECO:0000256" key="5">
    <source>
        <dbReference type="ARBA" id="ARBA00022741"/>
    </source>
</evidence>
<dbReference type="Pfam" id="PF00005">
    <property type="entry name" value="ABC_tran"/>
    <property type="match status" value="1"/>
</dbReference>
<dbReference type="Proteomes" id="UP000077363">
    <property type="component" value="Chromosome"/>
</dbReference>
<feature type="domain" description="ABC transporter" evidence="10">
    <location>
        <begin position="370"/>
        <end position="615"/>
    </location>
</feature>
<proteinExistence type="predicted"/>
<dbReference type="CDD" id="cd03254">
    <property type="entry name" value="ABCC_Glucan_exporter_like"/>
    <property type="match status" value="1"/>
</dbReference>
<dbReference type="GO" id="GO:0016887">
    <property type="term" value="F:ATP hydrolysis activity"/>
    <property type="evidence" value="ECO:0007669"/>
    <property type="project" value="InterPro"/>
</dbReference>
<accession>A0A172TAS2</accession>
<evidence type="ECO:0000256" key="4">
    <source>
        <dbReference type="ARBA" id="ARBA00022692"/>
    </source>
</evidence>
<dbReference type="EMBL" id="CP011387">
    <property type="protein sequence ID" value="ANE44062.1"/>
    <property type="molecule type" value="Genomic_DNA"/>
</dbReference>
<evidence type="ECO:0000259" key="10">
    <source>
        <dbReference type="PROSITE" id="PS50893"/>
    </source>
</evidence>